<dbReference type="Pfam" id="PF14278">
    <property type="entry name" value="TetR_C_8"/>
    <property type="match status" value="1"/>
</dbReference>
<accession>A0A255ILN6</accession>
<evidence type="ECO:0000256" key="1">
    <source>
        <dbReference type="ARBA" id="ARBA00023125"/>
    </source>
</evidence>
<evidence type="ECO:0000313" key="6">
    <source>
        <dbReference type="Proteomes" id="UP000216411"/>
    </source>
</evidence>
<evidence type="ECO:0000259" key="3">
    <source>
        <dbReference type="PROSITE" id="PS50977"/>
    </source>
</evidence>
<evidence type="ECO:0000313" key="5">
    <source>
        <dbReference type="EMBL" id="RDY31916.1"/>
    </source>
</evidence>
<dbReference type="PANTHER" id="PTHR43479">
    <property type="entry name" value="ACREF/ENVCD OPERON REPRESSOR-RELATED"/>
    <property type="match status" value="1"/>
</dbReference>
<reference evidence="4 7" key="2">
    <citation type="submission" date="2018-05" db="EMBL/GenBank/DDBJ databases">
        <title>Genomic Encyclopedia of Type Strains, Phase IV (KMG-IV): sequencing the most valuable type-strain genomes for metagenomic binning, comparative biology and taxonomic classification.</title>
        <authorList>
            <person name="Goeker M."/>
        </authorList>
    </citation>
    <scope>NUCLEOTIDE SEQUENCE [LARGE SCALE GENOMIC DNA]</scope>
    <source>
        <strain evidence="4 7">DSM 28816</strain>
    </source>
</reference>
<gene>
    <name evidence="4" type="ORF">C8E03_10230</name>
    <name evidence="5" type="ORF">CG710_007160</name>
</gene>
<comment type="caution">
    <text evidence="4">The sequence shown here is derived from an EMBL/GenBank/DDBJ whole genome shotgun (WGS) entry which is preliminary data.</text>
</comment>
<dbReference type="GO" id="GO:0003677">
    <property type="term" value="F:DNA binding"/>
    <property type="evidence" value="ECO:0007669"/>
    <property type="project" value="UniProtKB-UniRule"/>
</dbReference>
<keyword evidence="6" id="KW-1185">Reference proteome</keyword>
<organism evidence="4 7">
    <name type="scientific">Lachnotalea glycerini</name>
    <dbReference type="NCBI Taxonomy" id="1763509"/>
    <lineage>
        <taxon>Bacteria</taxon>
        <taxon>Bacillati</taxon>
        <taxon>Bacillota</taxon>
        <taxon>Clostridia</taxon>
        <taxon>Lachnospirales</taxon>
        <taxon>Lachnospiraceae</taxon>
        <taxon>Lachnotalea</taxon>
    </lineage>
</organism>
<dbReference type="SUPFAM" id="SSF46689">
    <property type="entry name" value="Homeodomain-like"/>
    <property type="match status" value="1"/>
</dbReference>
<dbReference type="EMBL" id="QICS01000002">
    <property type="protein sequence ID" value="PXV93264.1"/>
    <property type="molecule type" value="Genomic_DNA"/>
</dbReference>
<dbReference type="PANTHER" id="PTHR43479:SF7">
    <property type="entry name" value="TETR-FAMILY TRANSCRIPTIONAL REGULATOR"/>
    <property type="match status" value="1"/>
</dbReference>
<feature type="domain" description="HTH tetR-type" evidence="3">
    <location>
        <begin position="11"/>
        <end position="71"/>
    </location>
</feature>
<dbReference type="RefSeq" id="WP_094376369.1">
    <property type="nucleotide sequence ID" value="NZ_NOKA02000008.1"/>
</dbReference>
<proteinExistence type="predicted"/>
<reference evidence="5" key="3">
    <citation type="submission" date="2018-07" db="EMBL/GenBank/DDBJ databases">
        <authorList>
            <person name="Quirk P.G."/>
            <person name="Krulwich T.A."/>
        </authorList>
    </citation>
    <scope>NUCLEOTIDE SEQUENCE</scope>
    <source>
        <strain evidence="5">CCRI-19302</strain>
    </source>
</reference>
<name>A0A255ILN6_9FIRM</name>
<evidence type="ECO:0000313" key="4">
    <source>
        <dbReference type="EMBL" id="PXV93264.1"/>
    </source>
</evidence>
<reference evidence="5 6" key="1">
    <citation type="journal article" date="2017" name="Genome Announc.">
        <title>Draft Genome Sequence of a Sporulating and Motile Strain of Lachnotalea glycerini Isolated from Water in Quebec City, Canada.</title>
        <authorList>
            <person name="Maheux A.F."/>
            <person name="Boudreau D.K."/>
            <person name="Berube E."/>
            <person name="Boissinot M."/>
            <person name="Raymond F."/>
            <person name="Brodeur S."/>
            <person name="Corbeil J."/>
            <person name="Isabel S."/>
            <person name="Omar R.F."/>
            <person name="Bergeron M.G."/>
        </authorList>
    </citation>
    <scope>NUCLEOTIDE SEQUENCE [LARGE SCALE GENOMIC DNA]</scope>
    <source>
        <strain evidence="5 6">CCRI-19302</strain>
    </source>
</reference>
<dbReference type="InterPro" id="IPR039532">
    <property type="entry name" value="TetR_C_Firmicutes"/>
</dbReference>
<dbReference type="Gene3D" id="1.10.357.10">
    <property type="entry name" value="Tetracycline Repressor, domain 2"/>
    <property type="match status" value="1"/>
</dbReference>
<dbReference type="OrthoDB" id="9810250at2"/>
<keyword evidence="1 2" id="KW-0238">DNA-binding</keyword>
<dbReference type="Proteomes" id="UP000216411">
    <property type="component" value="Unassembled WGS sequence"/>
</dbReference>
<dbReference type="EMBL" id="NOKA02000008">
    <property type="protein sequence ID" value="RDY31916.1"/>
    <property type="molecule type" value="Genomic_DNA"/>
</dbReference>
<feature type="DNA-binding region" description="H-T-H motif" evidence="2">
    <location>
        <begin position="34"/>
        <end position="53"/>
    </location>
</feature>
<evidence type="ECO:0000256" key="2">
    <source>
        <dbReference type="PROSITE-ProRule" id="PRU00335"/>
    </source>
</evidence>
<dbReference type="PROSITE" id="PS50977">
    <property type="entry name" value="HTH_TETR_2"/>
    <property type="match status" value="1"/>
</dbReference>
<dbReference type="AlphaFoldDB" id="A0A255ILN6"/>
<dbReference type="Proteomes" id="UP000247523">
    <property type="component" value="Unassembled WGS sequence"/>
</dbReference>
<sequence length="186" mass="22261">MTETMKDRRYRRTQQQLENALITLLMKKSINEISVRELSDLADINRATFYLHYKTPNDLLTQLENELFDIIYTSYQNHNLLNPYEFFLSLYQSLKEHSDFSKALLKSNSGKIFWERISQEIKREYYILWTKEYQALSDRELEYFATFLVDGYLAVLKLWLANGMTESPKEMVHLIQKFICNVKNSN</sequence>
<dbReference type="InterPro" id="IPR001647">
    <property type="entry name" value="HTH_TetR"/>
</dbReference>
<protein>
    <submittedName>
        <fullName evidence="4">TetR family transcriptional regulator</fullName>
    </submittedName>
    <submittedName>
        <fullName evidence="5">TetR/AcrR family transcriptional regulator</fullName>
    </submittedName>
</protein>
<dbReference type="InterPro" id="IPR050624">
    <property type="entry name" value="HTH-type_Tx_Regulator"/>
</dbReference>
<dbReference type="InterPro" id="IPR009057">
    <property type="entry name" value="Homeodomain-like_sf"/>
</dbReference>
<evidence type="ECO:0000313" key="7">
    <source>
        <dbReference type="Proteomes" id="UP000247523"/>
    </source>
</evidence>